<dbReference type="AlphaFoldDB" id="A0A8H6YAR9"/>
<comment type="caution">
    <text evidence="2">The sequence shown here is derived from an EMBL/GenBank/DDBJ whole genome shotgun (WGS) entry which is preliminary data.</text>
</comment>
<dbReference type="EMBL" id="JACAZH010000011">
    <property type="protein sequence ID" value="KAF7355027.1"/>
    <property type="molecule type" value="Genomic_DNA"/>
</dbReference>
<accession>A0A8H6YAR9</accession>
<gene>
    <name evidence="2" type="ORF">MSAN_01418200</name>
</gene>
<dbReference type="Proteomes" id="UP000623467">
    <property type="component" value="Unassembled WGS sequence"/>
</dbReference>
<evidence type="ECO:0000256" key="1">
    <source>
        <dbReference type="SAM" id="MobiDB-lite"/>
    </source>
</evidence>
<name>A0A8H6YAR9_9AGAR</name>
<keyword evidence="3" id="KW-1185">Reference proteome</keyword>
<dbReference type="OrthoDB" id="2895595at2759"/>
<proteinExistence type="predicted"/>
<organism evidence="2 3">
    <name type="scientific">Mycena sanguinolenta</name>
    <dbReference type="NCBI Taxonomy" id="230812"/>
    <lineage>
        <taxon>Eukaryota</taxon>
        <taxon>Fungi</taxon>
        <taxon>Dikarya</taxon>
        <taxon>Basidiomycota</taxon>
        <taxon>Agaricomycotina</taxon>
        <taxon>Agaricomycetes</taxon>
        <taxon>Agaricomycetidae</taxon>
        <taxon>Agaricales</taxon>
        <taxon>Marasmiineae</taxon>
        <taxon>Mycenaceae</taxon>
        <taxon>Mycena</taxon>
    </lineage>
</organism>
<feature type="region of interest" description="Disordered" evidence="1">
    <location>
        <begin position="1"/>
        <end position="20"/>
    </location>
</feature>
<sequence>MATLLPAPYAEPPNDSSEAEQDEWAAAINTFVNNLVICKLSHETTAAELFALFDAPQHQPLLFYYACADLLKATREFSDAAEHIALIAGLFGLLKEEGLRRDGPDGHGAFGNAVVFPTLRALASDVPAPPGYKFDTLAFALVRDPEYVPNDSFLADLAEYARSHEGMLRFWSLVGRLEADGLLGSETPGTMSLLFHPAPMLMRALEEPVNRGVWETLWAAVLHCDEEMGDGQWGSGDAEGLALLKDAARKIAADDRAPLEWRARFAVILEKFEKER</sequence>
<reference evidence="2" key="1">
    <citation type="submission" date="2020-05" db="EMBL/GenBank/DDBJ databases">
        <title>Mycena genomes resolve the evolution of fungal bioluminescence.</title>
        <authorList>
            <person name="Tsai I.J."/>
        </authorList>
    </citation>
    <scope>NUCLEOTIDE SEQUENCE</scope>
    <source>
        <strain evidence="2">160909Yilan</strain>
    </source>
</reference>
<protein>
    <submittedName>
        <fullName evidence="2">Uncharacterized protein</fullName>
    </submittedName>
</protein>
<evidence type="ECO:0000313" key="3">
    <source>
        <dbReference type="Proteomes" id="UP000623467"/>
    </source>
</evidence>
<evidence type="ECO:0000313" key="2">
    <source>
        <dbReference type="EMBL" id="KAF7355027.1"/>
    </source>
</evidence>